<organism evidence="3 4">
    <name type="scientific">Triparma laevis f. inornata</name>
    <dbReference type="NCBI Taxonomy" id="1714386"/>
    <lineage>
        <taxon>Eukaryota</taxon>
        <taxon>Sar</taxon>
        <taxon>Stramenopiles</taxon>
        <taxon>Ochrophyta</taxon>
        <taxon>Bolidophyceae</taxon>
        <taxon>Parmales</taxon>
        <taxon>Triparmaceae</taxon>
        <taxon>Triparma</taxon>
    </lineage>
</organism>
<dbReference type="SUPFAM" id="SSF51905">
    <property type="entry name" value="FAD/NAD(P)-binding domain"/>
    <property type="match status" value="1"/>
</dbReference>
<evidence type="ECO:0000313" key="3">
    <source>
        <dbReference type="EMBL" id="GMH47439.1"/>
    </source>
</evidence>
<dbReference type="InterPro" id="IPR023753">
    <property type="entry name" value="FAD/NAD-binding_dom"/>
</dbReference>
<dbReference type="GO" id="GO:0016491">
    <property type="term" value="F:oxidoreductase activity"/>
    <property type="evidence" value="ECO:0007669"/>
    <property type="project" value="InterPro"/>
</dbReference>
<protein>
    <recommendedName>
        <fullName evidence="2">FAD/NAD(P)-binding domain-containing protein</fullName>
    </recommendedName>
</protein>
<feature type="region of interest" description="Disordered" evidence="1">
    <location>
        <begin position="643"/>
        <end position="663"/>
    </location>
</feature>
<gene>
    <name evidence="3" type="ORF">TL16_g00066</name>
</gene>
<evidence type="ECO:0000256" key="1">
    <source>
        <dbReference type="SAM" id="MobiDB-lite"/>
    </source>
</evidence>
<evidence type="ECO:0000259" key="2">
    <source>
        <dbReference type="Pfam" id="PF07992"/>
    </source>
</evidence>
<dbReference type="EMBL" id="BLQM01000001">
    <property type="protein sequence ID" value="GMH47439.1"/>
    <property type="molecule type" value="Genomic_DNA"/>
</dbReference>
<evidence type="ECO:0000313" key="4">
    <source>
        <dbReference type="Proteomes" id="UP001162640"/>
    </source>
</evidence>
<sequence length="663" mass="74802">MRHDWHSLLDTNISFAASGKFSREWYPNADTLVDYLYEAARPLKDHLLLNTEVTNTFFDEKNNRWEVETAGGDSYTADHLVVATGYRPRDPPVCLKEHAEKNGAKFYTYGNFPAMETGDEEWCSDRHIWVFGGGNAAWETTDMLAPCAKSVKLFHKGMPNFSFLTHYVGDVRIHNAAILDRYLLKSLDGLFNLWDIEKLTPTPGTASFESLVASHTGGVETQEPPPDIDSDECAAFEHLFFGLQDDVTVVYDGGFTTERDGIVNATFKKRFPELGRRSKKVIRHILQEHFDGSWPVFTFDSFEDAVGHAVRRIQEAAGLYQMQDVLLDILVANADGTFSYYEEVPKWWMTDIFPSVEKLSFVTVEFKYTNKDVWNLEIIADSSRNDRDLGIFLHPVVTVFWEGEKVPGAEYHLNEDAEGVWRGNNNLLELSFALHKAREQLGALATTGKGLSNAHAQTAAVLRNRCTERANIKDDDELSEHHLDCDDVHSVARALTQPGFLASIYNYMWGTEDEVDTADGTLRCEHLRNFAPPMQSHLNALNNSVASGQYSTAILLAKQLAICQELDESGPISTMVLDSSKKKKKIGLSSVLNGHVVQRHFTYVFDFQGVFNKFHHLEFMNTEEKEELKAFIADLVSKANTVEDKLDPGKRPEGAQRTGSFNR</sequence>
<dbReference type="InterPro" id="IPR036188">
    <property type="entry name" value="FAD/NAD-bd_sf"/>
</dbReference>
<name>A0A9W6ZB99_9STRA</name>
<dbReference type="Gene3D" id="3.50.50.60">
    <property type="entry name" value="FAD/NAD(P)-binding domain"/>
    <property type="match status" value="1"/>
</dbReference>
<feature type="domain" description="FAD/NAD(P)-binding" evidence="2">
    <location>
        <begin position="47"/>
        <end position="155"/>
    </location>
</feature>
<reference evidence="4" key="1">
    <citation type="journal article" date="2023" name="Commun. Biol.">
        <title>Genome analysis of Parmales, the sister group of diatoms, reveals the evolutionary specialization of diatoms from phago-mixotrophs to photoautotrophs.</title>
        <authorList>
            <person name="Ban H."/>
            <person name="Sato S."/>
            <person name="Yoshikawa S."/>
            <person name="Yamada K."/>
            <person name="Nakamura Y."/>
            <person name="Ichinomiya M."/>
            <person name="Sato N."/>
            <person name="Blanc-Mathieu R."/>
            <person name="Endo H."/>
            <person name="Kuwata A."/>
            <person name="Ogata H."/>
        </authorList>
    </citation>
    <scope>NUCLEOTIDE SEQUENCE [LARGE SCALE GENOMIC DNA]</scope>
</reference>
<dbReference type="Proteomes" id="UP001162640">
    <property type="component" value="Unassembled WGS sequence"/>
</dbReference>
<comment type="caution">
    <text evidence="3">The sequence shown here is derived from an EMBL/GenBank/DDBJ whole genome shotgun (WGS) entry which is preliminary data.</text>
</comment>
<dbReference type="AlphaFoldDB" id="A0A9W6ZB99"/>
<proteinExistence type="predicted"/>
<feature type="compositionally biased region" description="Basic and acidic residues" evidence="1">
    <location>
        <begin position="643"/>
        <end position="654"/>
    </location>
</feature>
<accession>A0A9W6ZB99</accession>
<dbReference type="Pfam" id="PF07992">
    <property type="entry name" value="Pyr_redox_2"/>
    <property type="match status" value="1"/>
</dbReference>